<dbReference type="PANTHER" id="PTHR11800:SF13">
    <property type="entry name" value="DNA-DIRECTED RNA POLYMERASES I AND III SUBUNIT RPAC1"/>
    <property type="match status" value="1"/>
</dbReference>
<dbReference type="InParanoid" id="A0A194XRC8"/>
<evidence type="ECO:0000313" key="10">
    <source>
        <dbReference type="Proteomes" id="UP000070700"/>
    </source>
</evidence>
<keyword evidence="4" id="KW-0804">Transcription</keyword>
<evidence type="ECO:0000256" key="6">
    <source>
        <dbReference type="ARBA" id="ARBA00025804"/>
    </source>
</evidence>
<dbReference type="Pfam" id="PF01000">
    <property type="entry name" value="RNA_pol_A_bac"/>
    <property type="match status" value="1"/>
</dbReference>
<dbReference type="KEGG" id="psco:LY89DRAFT_714112"/>
<dbReference type="AlphaFoldDB" id="A0A194XRC8"/>
<dbReference type="GO" id="GO:0005666">
    <property type="term" value="C:RNA polymerase III complex"/>
    <property type="evidence" value="ECO:0007669"/>
    <property type="project" value="EnsemblFungi"/>
</dbReference>
<evidence type="ECO:0000256" key="1">
    <source>
        <dbReference type="ARBA" id="ARBA00004123"/>
    </source>
</evidence>
<dbReference type="InterPro" id="IPR011262">
    <property type="entry name" value="DNA-dir_RNA_pol_insert"/>
</dbReference>
<organism evidence="9 10">
    <name type="scientific">Mollisia scopiformis</name>
    <name type="common">Conifer needle endophyte fungus</name>
    <name type="synonym">Phialocephala scopiformis</name>
    <dbReference type="NCBI Taxonomy" id="149040"/>
    <lineage>
        <taxon>Eukaryota</taxon>
        <taxon>Fungi</taxon>
        <taxon>Dikarya</taxon>
        <taxon>Ascomycota</taxon>
        <taxon>Pezizomycotina</taxon>
        <taxon>Leotiomycetes</taxon>
        <taxon>Helotiales</taxon>
        <taxon>Mollisiaceae</taxon>
        <taxon>Mollisia</taxon>
    </lineage>
</organism>
<gene>
    <name evidence="9" type="ORF">LY89DRAFT_714112</name>
</gene>
<evidence type="ECO:0000259" key="8">
    <source>
        <dbReference type="SMART" id="SM00662"/>
    </source>
</evidence>
<keyword evidence="3 9" id="KW-0240">DNA-directed RNA polymerase</keyword>
<comment type="subcellular location">
    <subcellularLocation>
        <location evidence="1">Nucleus</location>
    </subcellularLocation>
</comment>
<dbReference type="PROSITE" id="PS00446">
    <property type="entry name" value="RNA_POL_D_30KD"/>
    <property type="match status" value="1"/>
</dbReference>
<dbReference type="CDD" id="cd07032">
    <property type="entry name" value="RNAP_I_II_AC40"/>
    <property type="match status" value="1"/>
</dbReference>
<dbReference type="STRING" id="149040.A0A194XRC8"/>
<feature type="domain" description="DNA-directed RNA polymerase RpoA/D/Rpb3-type" evidence="8">
    <location>
        <begin position="67"/>
        <end position="372"/>
    </location>
</feature>
<dbReference type="GO" id="GO:0006386">
    <property type="term" value="P:termination of RNA polymerase III transcription"/>
    <property type="evidence" value="ECO:0007669"/>
    <property type="project" value="EnsemblFungi"/>
</dbReference>
<dbReference type="SUPFAM" id="SSF55257">
    <property type="entry name" value="RBP11-like subunits of RNA polymerase"/>
    <property type="match status" value="1"/>
</dbReference>
<dbReference type="GO" id="GO:0046983">
    <property type="term" value="F:protein dimerization activity"/>
    <property type="evidence" value="ECO:0007669"/>
    <property type="project" value="InterPro"/>
</dbReference>
<accession>A0A194XRC8</accession>
<name>A0A194XRC8_MOLSC</name>
<dbReference type="InterPro" id="IPR011263">
    <property type="entry name" value="DNA-dir_RNA_pol_RpoA/D/Rpb3"/>
</dbReference>
<dbReference type="InterPro" id="IPR036643">
    <property type="entry name" value="RNApol_insert_sf"/>
</dbReference>
<dbReference type="InterPro" id="IPR033901">
    <property type="entry name" value="RNAPI/III_AC40"/>
</dbReference>
<dbReference type="InterPro" id="IPR036603">
    <property type="entry name" value="RBP11-like"/>
</dbReference>
<dbReference type="GO" id="GO:0006361">
    <property type="term" value="P:transcription initiation at RNA polymerase I promoter"/>
    <property type="evidence" value="ECO:0007669"/>
    <property type="project" value="EnsemblFungi"/>
</dbReference>
<protein>
    <recommendedName>
        <fullName evidence="2">DNA-directed RNA polymerases I and III subunit RPAC1</fullName>
    </recommendedName>
    <alternativeName>
        <fullName evidence="7">DNA-directed RNA polymerases I and III 40 kDa polypeptide</fullName>
    </alternativeName>
</protein>
<dbReference type="FunFam" id="2.170.120.12:FF:000003">
    <property type="entry name" value="Dna-directed rna polymerases i and iii subunit"/>
    <property type="match status" value="1"/>
</dbReference>
<evidence type="ECO:0000256" key="4">
    <source>
        <dbReference type="ARBA" id="ARBA00023163"/>
    </source>
</evidence>
<keyword evidence="5" id="KW-0539">Nucleus</keyword>
<evidence type="ECO:0000256" key="5">
    <source>
        <dbReference type="ARBA" id="ARBA00023242"/>
    </source>
</evidence>
<dbReference type="Gene3D" id="3.30.1360.10">
    <property type="entry name" value="RNA polymerase, RBP11-like subunit"/>
    <property type="match status" value="1"/>
</dbReference>
<proteinExistence type="inferred from homology"/>
<dbReference type="HAMAP" id="MF_00320">
    <property type="entry name" value="RNApol_arch_Rpo3"/>
    <property type="match status" value="1"/>
</dbReference>
<dbReference type="RefSeq" id="XP_018076637.1">
    <property type="nucleotide sequence ID" value="XM_018218104.1"/>
</dbReference>
<evidence type="ECO:0000313" key="9">
    <source>
        <dbReference type="EMBL" id="KUJ22282.1"/>
    </source>
</evidence>
<dbReference type="InterPro" id="IPR001514">
    <property type="entry name" value="DNA-dir_RNA_pol_30-40kDasu_CS"/>
</dbReference>
<evidence type="ECO:0000256" key="7">
    <source>
        <dbReference type="ARBA" id="ARBA00081520"/>
    </source>
</evidence>
<reference evidence="9 10" key="1">
    <citation type="submission" date="2015-10" db="EMBL/GenBank/DDBJ databases">
        <title>Full genome of DAOMC 229536 Phialocephala scopiformis, a fungal endophyte of spruce producing the potent anti-insectan compound rugulosin.</title>
        <authorList>
            <consortium name="DOE Joint Genome Institute"/>
            <person name="Walker A.K."/>
            <person name="Frasz S.L."/>
            <person name="Seifert K.A."/>
            <person name="Miller J.D."/>
            <person name="Mondo S.J."/>
            <person name="Labutti K."/>
            <person name="Lipzen A."/>
            <person name="Dockter R."/>
            <person name="Kennedy M."/>
            <person name="Grigoriev I.V."/>
            <person name="Spatafora J.W."/>
        </authorList>
    </citation>
    <scope>NUCLEOTIDE SEQUENCE [LARGE SCALE GENOMIC DNA]</scope>
    <source>
        <strain evidence="9 10">CBS 120377</strain>
    </source>
</reference>
<sequence>MAPYQAPSQPSQEQLERRRLVGVNAETVTDVSSVDFPGHYPGEDHSWDAAKFRDNFQVKFYQNDPLESSFSLIGLDASVANAFRRILLSEIWTLAIEYVFVYNNTSIIQDEVLAQRLGLIPFKGNKKGLRDFLRPYHKPEEGSGEKIEGYDYNTIILALKIECTRNDQAARGETNPHKAYHNAHVYAKDIVFKPYGEQTKYFSGEGAIQPTNPDILIAKMRPGQCIDVEMHAVMGIGSDHAKFSPVATASYRLLPSIQILKPIIGKDAKKFAACFPQGVIDLEPVTKKDASKKGSGFEGHEGEMKAVVKDAMKDTVSRECLRHKEFEGKVKLGRVRDHFIFSIESLGQFDSEELFIESIQVLRKKCLALKENLSNMVR</sequence>
<dbReference type="GO" id="GO:0005736">
    <property type="term" value="C:RNA polymerase I complex"/>
    <property type="evidence" value="ECO:0007669"/>
    <property type="project" value="EnsemblFungi"/>
</dbReference>
<dbReference type="GO" id="GO:0006384">
    <property type="term" value="P:transcription initiation at RNA polymerase III promoter"/>
    <property type="evidence" value="ECO:0007669"/>
    <property type="project" value="EnsemblFungi"/>
</dbReference>
<dbReference type="OrthoDB" id="270173at2759"/>
<dbReference type="GO" id="GO:0006362">
    <property type="term" value="P:transcription elongation by RNA polymerase I"/>
    <property type="evidence" value="ECO:0007669"/>
    <property type="project" value="EnsemblFungi"/>
</dbReference>
<dbReference type="InterPro" id="IPR022842">
    <property type="entry name" value="RNAP_Rpo3/Rpb3/RPAC1"/>
</dbReference>
<dbReference type="Proteomes" id="UP000070700">
    <property type="component" value="Unassembled WGS sequence"/>
</dbReference>
<dbReference type="SMART" id="SM00662">
    <property type="entry name" value="RPOLD"/>
    <property type="match status" value="1"/>
</dbReference>
<dbReference type="GO" id="GO:0042797">
    <property type="term" value="P:tRNA transcription by RNA polymerase III"/>
    <property type="evidence" value="ECO:0007669"/>
    <property type="project" value="EnsemblFungi"/>
</dbReference>
<evidence type="ECO:0000256" key="3">
    <source>
        <dbReference type="ARBA" id="ARBA00022478"/>
    </source>
</evidence>
<dbReference type="GO" id="GO:0003899">
    <property type="term" value="F:DNA-directed RNA polymerase activity"/>
    <property type="evidence" value="ECO:0007669"/>
    <property type="project" value="EnsemblFungi"/>
</dbReference>
<dbReference type="GO" id="GO:0006363">
    <property type="term" value="P:termination of RNA polymerase I transcription"/>
    <property type="evidence" value="ECO:0007669"/>
    <property type="project" value="EnsemblFungi"/>
</dbReference>
<evidence type="ECO:0000256" key="2">
    <source>
        <dbReference type="ARBA" id="ARBA00022083"/>
    </source>
</evidence>
<keyword evidence="10" id="KW-1185">Reference proteome</keyword>
<dbReference type="PANTHER" id="PTHR11800">
    <property type="entry name" value="DNA-DIRECTED RNA POLYMERASE"/>
    <property type="match status" value="1"/>
</dbReference>
<dbReference type="SUPFAM" id="SSF56553">
    <property type="entry name" value="Insert subdomain of RNA polymerase alpha subunit"/>
    <property type="match status" value="1"/>
</dbReference>
<dbReference type="NCBIfam" id="NF001988">
    <property type="entry name" value="PRK00783.1"/>
    <property type="match status" value="1"/>
</dbReference>
<dbReference type="GeneID" id="28827830"/>
<comment type="similarity">
    <text evidence="6">Belongs to the archaeal Rpo3/eukaryotic RPB3 RNA polymerase subunit family.</text>
</comment>
<dbReference type="GO" id="GO:0003677">
    <property type="term" value="F:DNA binding"/>
    <property type="evidence" value="ECO:0007669"/>
    <property type="project" value="InterPro"/>
</dbReference>
<dbReference type="FunFam" id="3.30.1360.10:FF:000005">
    <property type="entry name" value="Dna-directed rna polymerases i and iii subunit"/>
    <property type="match status" value="1"/>
</dbReference>
<dbReference type="Pfam" id="PF01193">
    <property type="entry name" value="RNA_pol_L"/>
    <property type="match status" value="1"/>
</dbReference>
<dbReference type="FunCoup" id="A0A194XRC8">
    <property type="interactions" value="997"/>
</dbReference>
<dbReference type="EMBL" id="KQ947406">
    <property type="protein sequence ID" value="KUJ22282.1"/>
    <property type="molecule type" value="Genomic_DNA"/>
</dbReference>
<dbReference type="InterPro" id="IPR050518">
    <property type="entry name" value="Rpo3/RPB3_RNA_Pol_subunit"/>
</dbReference>
<dbReference type="Gene3D" id="2.170.120.12">
    <property type="entry name" value="DNA-directed RNA polymerase, insert domain"/>
    <property type="match status" value="1"/>
</dbReference>